<accession>A0A1J5BB58</accession>
<gene>
    <name evidence="1" type="ORF">AUK18_00565</name>
</gene>
<protein>
    <submittedName>
        <fullName evidence="1">Uncharacterized protein</fullName>
    </submittedName>
</protein>
<comment type="caution">
    <text evidence="1">The sequence shown here is derived from an EMBL/GenBank/DDBJ whole genome shotgun (WGS) entry which is preliminary data.</text>
</comment>
<name>A0A1J5BB58_9BACT</name>
<dbReference type="EMBL" id="MNXQ01000012">
    <property type="protein sequence ID" value="OIP04168.1"/>
    <property type="molecule type" value="Genomic_DNA"/>
</dbReference>
<dbReference type="Proteomes" id="UP000183605">
    <property type="component" value="Unassembled WGS sequence"/>
</dbReference>
<dbReference type="AlphaFoldDB" id="A0A1J5BB58"/>
<sequence length="84" mass="10524">MSSKKRPYWLWDYDLTEKDVRRILAGKNETEKIWLMSRILEAAKYEDVWKYLSYRQVREWFTRLKLKEPIRKAWQLALNTWEQV</sequence>
<evidence type="ECO:0000313" key="1">
    <source>
        <dbReference type="EMBL" id="OIP04168.1"/>
    </source>
</evidence>
<proteinExistence type="predicted"/>
<reference evidence="1 2" key="1">
    <citation type="journal article" date="2016" name="Environ. Microbiol.">
        <title>Genomic resolution of a cold subsurface aquifer community provides metabolic insights for novel microbes adapted to high CO concentrations.</title>
        <authorList>
            <person name="Probst A.J."/>
            <person name="Castelle C.J."/>
            <person name="Singh A."/>
            <person name="Brown C.T."/>
            <person name="Anantharaman K."/>
            <person name="Sharon I."/>
            <person name="Hug L.A."/>
            <person name="Burstein D."/>
            <person name="Emerson J.B."/>
            <person name="Thomas B.C."/>
            <person name="Banfield J.F."/>
        </authorList>
    </citation>
    <scope>NUCLEOTIDE SEQUENCE [LARGE SCALE GENOMIC DNA]</scope>
    <source>
        <strain evidence="1">CG2_30_44_31</strain>
    </source>
</reference>
<evidence type="ECO:0000313" key="2">
    <source>
        <dbReference type="Proteomes" id="UP000183605"/>
    </source>
</evidence>
<organism evidence="1 2">
    <name type="scientific">Candidatus Beckwithbacteria bacterium CG2_30_44_31</name>
    <dbReference type="NCBI Taxonomy" id="1805035"/>
    <lineage>
        <taxon>Bacteria</taxon>
        <taxon>Candidatus Beckwithiibacteriota</taxon>
    </lineage>
</organism>